<dbReference type="InterPro" id="IPR000644">
    <property type="entry name" value="CBS_dom"/>
</dbReference>
<dbReference type="CDD" id="cd02205">
    <property type="entry name" value="CBS_pair_SF"/>
    <property type="match status" value="1"/>
</dbReference>
<dbReference type="AlphaFoldDB" id="A0A0D8XHH7"/>
<gene>
    <name evidence="3" type="ORF">DICVIV_09854</name>
</gene>
<dbReference type="EMBL" id="KN716497">
    <property type="protein sequence ID" value="KJH44135.1"/>
    <property type="molecule type" value="Genomic_DNA"/>
</dbReference>
<evidence type="ECO:0000313" key="3">
    <source>
        <dbReference type="EMBL" id="KJH44135.1"/>
    </source>
</evidence>
<organism evidence="3 4">
    <name type="scientific">Dictyocaulus viviparus</name>
    <name type="common">Bovine lungworm</name>
    <dbReference type="NCBI Taxonomy" id="29172"/>
    <lineage>
        <taxon>Eukaryota</taxon>
        <taxon>Metazoa</taxon>
        <taxon>Ecdysozoa</taxon>
        <taxon>Nematoda</taxon>
        <taxon>Chromadorea</taxon>
        <taxon>Rhabditida</taxon>
        <taxon>Rhabditina</taxon>
        <taxon>Rhabditomorpha</taxon>
        <taxon>Strongyloidea</taxon>
        <taxon>Metastrongylidae</taxon>
        <taxon>Dictyocaulus</taxon>
    </lineage>
</organism>
<dbReference type="SUPFAM" id="SSF54631">
    <property type="entry name" value="CBS-domain pair"/>
    <property type="match status" value="1"/>
</dbReference>
<dbReference type="STRING" id="29172.A0A0D8XHH7"/>
<dbReference type="OrthoDB" id="418595at2759"/>
<keyword evidence="4" id="KW-1185">Reference proteome</keyword>
<dbReference type="Pfam" id="PF00571">
    <property type="entry name" value="CBS"/>
    <property type="match status" value="1"/>
</dbReference>
<dbReference type="InterPro" id="IPR046342">
    <property type="entry name" value="CBS_dom_sf"/>
</dbReference>
<proteinExistence type="predicted"/>
<reference evidence="3 4" key="1">
    <citation type="submission" date="2013-11" db="EMBL/GenBank/DDBJ databases">
        <title>Draft genome of the bovine lungworm Dictyocaulus viviparus.</title>
        <authorList>
            <person name="Mitreva M."/>
        </authorList>
    </citation>
    <scope>NUCLEOTIDE SEQUENCE [LARGE SCALE GENOMIC DNA]</scope>
    <source>
        <strain evidence="3 4">HannoverDv2000</strain>
    </source>
</reference>
<dbReference type="Gene3D" id="3.10.580.10">
    <property type="entry name" value="CBS-domain"/>
    <property type="match status" value="1"/>
</dbReference>
<evidence type="ECO:0000259" key="2">
    <source>
        <dbReference type="PROSITE" id="PS51371"/>
    </source>
</evidence>
<accession>A0A0D8XHH7</accession>
<reference evidence="4" key="2">
    <citation type="journal article" date="2016" name="Sci. Rep.">
        <title>Dictyocaulus viviparus genome, variome and transcriptome elucidate lungworm biology and support future intervention.</title>
        <authorList>
            <person name="McNulty S.N."/>
            <person name="Strube C."/>
            <person name="Rosa B.A."/>
            <person name="Martin J.C."/>
            <person name="Tyagi R."/>
            <person name="Choi Y.J."/>
            <person name="Wang Q."/>
            <person name="Hallsworth Pepin K."/>
            <person name="Zhang X."/>
            <person name="Ozersky P."/>
            <person name="Wilson R.K."/>
            <person name="Sternberg P.W."/>
            <person name="Gasser R.B."/>
            <person name="Mitreva M."/>
        </authorList>
    </citation>
    <scope>NUCLEOTIDE SEQUENCE [LARGE SCALE GENOMIC DNA]</scope>
    <source>
        <strain evidence="4">HannoverDv2000</strain>
    </source>
</reference>
<keyword evidence="1" id="KW-0129">CBS domain</keyword>
<protein>
    <recommendedName>
        <fullName evidence="2">CBS domain-containing protein</fullName>
    </recommendedName>
</protein>
<dbReference type="Proteomes" id="UP000053766">
    <property type="component" value="Unassembled WGS sequence"/>
</dbReference>
<evidence type="ECO:0000313" key="4">
    <source>
        <dbReference type="Proteomes" id="UP000053766"/>
    </source>
</evidence>
<dbReference type="PROSITE" id="PS51371">
    <property type="entry name" value="CBS"/>
    <property type="match status" value="1"/>
</dbReference>
<sequence length="120" mass="13308">MHLCMHVPQTATCDDAINLFLEKRISSVPVVDSLGCVLGVIRKSDVMYELIRHPSNYLEILDIPIMDIVASKSPPVYGTATMTFYDCIATLVNTDRQSIHLTVDNKLNYAPDDLPPGPHP</sequence>
<evidence type="ECO:0000256" key="1">
    <source>
        <dbReference type="PROSITE-ProRule" id="PRU00703"/>
    </source>
</evidence>
<feature type="domain" description="CBS" evidence="2">
    <location>
        <begin position="1"/>
        <end position="58"/>
    </location>
</feature>
<name>A0A0D8XHH7_DICVI</name>